<evidence type="ECO:0000313" key="1">
    <source>
        <dbReference type="EMBL" id="EDO62208.1"/>
    </source>
</evidence>
<reference evidence="1 2" key="1">
    <citation type="submission" date="2007-08" db="EMBL/GenBank/DDBJ databases">
        <title>Draft genome sequence of Clostridium leptum (DSM 753).</title>
        <authorList>
            <person name="Sudarsanam P."/>
            <person name="Ley R."/>
            <person name="Guruge J."/>
            <person name="Turnbaugh P.J."/>
            <person name="Mahowald M."/>
            <person name="Liep D."/>
            <person name="Gordon J."/>
        </authorList>
    </citation>
    <scope>NUCLEOTIDE SEQUENCE [LARGE SCALE GENOMIC DNA]</scope>
    <source>
        <strain evidence="1 2">DSM 753</strain>
    </source>
</reference>
<dbReference type="EMBL" id="ABCB02000016">
    <property type="protein sequence ID" value="EDO62208.1"/>
    <property type="molecule type" value="Genomic_DNA"/>
</dbReference>
<organism evidence="1 2">
    <name type="scientific">[Clostridium] leptum DSM 753</name>
    <dbReference type="NCBI Taxonomy" id="428125"/>
    <lineage>
        <taxon>Bacteria</taxon>
        <taxon>Bacillati</taxon>
        <taxon>Bacillota</taxon>
        <taxon>Clostridia</taxon>
        <taxon>Eubacteriales</taxon>
        <taxon>Oscillospiraceae</taxon>
        <taxon>Oscillospiraceae incertae sedis</taxon>
    </lineage>
</organism>
<comment type="caution">
    <text evidence="1">The sequence shown here is derived from an EMBL/GenBank/DDBJ whole genome shotgun (WGS) entry which is preliminary data.</text>
</comment>
<evidence type="ECO:0000313" key="2">
    <source>
        <dbReference type="Proteomes" id="UP000003490"/>
    </source>
</evidence>
<reference evidence="1 2" key="2">
    <citation type="submission" date="2007-08" db="EMBL/GenBank/DDBJ databases">
        <authorList>
            <person name="Fulton L."/>
            <person name="Clifton S."/>
            <person name="Fulton B."/>
            <person name="Xu J."/>
            <person name="Minx P."/>
            <person name="Pepin K.H."/>
            <person name="Johnson M."/>
            <person name="Thiruvilangam P."/>
            <person name="Bhonagiri V."/>
            <person name="Nash W.E."/>
            <person name="Wang C."/>
            <person name="Mardis E.R."/>
            <person name="Wilson R.K."/>
        </authorList>
    </citation>
    <scope>NUCLEOTIDE SEQUENCE [LARGE SCALE GENOMIC DNA]</scope>
    <source>
        <strain evidence="1 2">DSM 753</strain>
    </source>
</reference>
<gene>
    <name evidence="1" type="ORF">CLOLEP_01069</name>
</gene>
<name>A7VR85_9FIRM</name>
<dbReference type="HOGENOM" id="CLU_3373030_0_0_9"/>
<accession>A7VR85</accession>
<dbReference type="Proteomes" id="UP000003490">
    <property type="component" value="Unassembled WGS sequence"/>
</dbReference>
<proteinExistence type="predicted"/>
<dbReference type="AlphaFoldDB" id="A7VR85"/>
<protein>
    <submittedName>
        <fullName evidence="1">Uncharacterized protein</fullName>
    </submittedName>
</protein>
<sequence>MFCGFYVLEHGKMPEICRAQGCLNAVLEHFLYFF</sequence>